<accession>A0AAD9XUK9</accession>
<reference evidence="1" key="1">
    <citation type="journal article" date="2023" name="Plant J.">
        <title>Genome sequences and population genomics provide insights into the demographic history, inbreeding, and mutation load of two 'living fossil' tree species of Dipteronia.</title>
        <authorList>
            <person name="Feng Y."/>
            <person name="Comes H.P."/>
            <person name="Chen J."/>
            <person name="Zhu S."/>
            <person name="Lu R."/>
            <person name="Zhang X."/>
            <person name="Li P."/>
            <person name="Qiu J."/>
            <person name="Olsen K.M."/>
            <person name="Qiu Y."/>
        </authorList>
    </citation>
    <scope>NUCLEOTIDE SEQUENCE</scope>
    <source>
        <strain evidence="1">KIB01</strain>
    </source>
</reference>
<dbReference type="GO" id="GO:0005634">
    <property type="term" value="C:nucleus"/>
    <property type="evidence" value="ECO:0007669"/>
    <property type="project" value="TreeGrafter"/>
</dbReference>
<dbReference type="Proteomes" id="UP001280121">
    <property type="component" value="Unassembled WGS sequence"/>
</dbReference>
<dbReference type="PANTHER" id="PTHR16199">
    <property type="entry name" value="CONDENSIN-2 COMPLEX SUBUNIT G2"/>
    <property type="match status" value="1"/>
</dbReference>
<protein>
    <submittedName>
        <fullName evidence="1">Uncharacterized protein</fullName>
    </submittedName>
</protein>
<sequence>MICLRWTLNKMMMLTAVLKFIVDSTVMGFLSDFRRRCFKFTLAYIQYIISALGRQYNEKLQIKDKNLIEICVCLKSSFSYASEFLNLVLRDRSKVSPPPTEAFDLANGLIDLIFSIELYMSSGYAARFVVAAKPWLPDLIMALGSGCIFNLCNRPNVII</sequence>
<organism evidence="1 2">
    <name type="scientific">Dipteronia dyeriana</name>
    <dbReference type="NCBI Taxonomy" id="168575"/>
    <lineage>
        <taxon>Eukaryota</taxon>
        <taxon>Viridiplantae</taxon>
        <taxon>Streptophyta</taxon>
        <taxon>Embryophyta</taxon>
        <taxon>Tracheophyta</taxon>
        <taxon>Spermatophyta</taxon>
        <taxon>Magnoliopsida</taxon>
        <taxon>eudicotyledons</taxon>
        <taxon>Gunneridae</taxon>
        <taxon>Pentapetalae</taxon>
        <taxon>rosids</taxon>
        <taxon>malvids</taxon>
        <taxon>Sapindales</taxon>
        <taxon>Sapindaceae</taxon>
        <taxon>Hippocastanoideae</taxon>
        <taxon>Acereae</taxon>
        <taxon>Dipteronia</taxon>
    </lineage>
</organism>
<keyword evidence="2" id="KW-1185">Reference proteome</keyword>
<evidence type="ECO:0000313" key="2">
    <source>
        <dbReference type="Proteomes" id="UP001280121"/>
    </source>
</evidence>
<dbReference type="AlphaFoldDB" id="A0AAD9XUK9"/>
<dbReference type="EMBL" id="JANJYI010000001">
    <property type="protein sequence ID" value="KAK2665363.1"/>
    <property type="molecule type" value="Genomic_DNA"/>
</dbReference>
<comment type="caution">
    <text evidence="1">The sequence shown here is derived from an EMBL/GenBank/DDBJ whole genome shotgun (WGS) entry which is preliminary data.</text>
</comment>
<name>A0AAD9XUK9_9ROSI</name>
<dbReference type="PANTHER" id="PTHR16199:SF4">
    <property type="entry name" value="CONDENSIN-2 COMPLEX SUBUNIT G2"/>
    <property type="match status" value="1"/>
</dbReference>
<proteinExistence type="predicted"/>
<evidence type="ECO:0000313" key="1">
    <source>
        <dbReference type="EMBL" id="KAK2665363.1"/>
    </source>
</evidence>
<dbReference type="GO" id="GO:0000070">
    <property type="term" value="P:mitotic sister chromatid segregation"/>
    <property type="evidence" value="ECO:0007669"/>
    <property type="project" value="TreeGrafter"/>
</dbReference>
<gene>
    <name evidence="1" type="ORF">Ddye_003937</name>
</gene>
<dbReference type="GO" id="GO:0000796">
    <property type="term" value="C:condensin complex"/>
    <property type="evidence" value="ECO:0007669"/>
    <property type="project" value="TreeGrafter"/>
</dbReference>